<dbReference type="EMBL" id="LCYN01000031">
    <property type="protein sequence ID" value="KKZ92709.1"/>
    <property type="molecule type" value="Genomic_DNA"/>
</dbReference>
<comment type="caution">
    <text evidence="1">The sequence shown here is derived from an EMBL/GenBank/DDBJ whole genome shotgun (WGS) entry which is preliminary data.</text>
</comment>
<sequence length="50" mass="5432">MIIAIEVALIQVAIINDVHPVMGISIIKENVKVVASFQVADEMASYTSFI</sequence>
<protein>
    <submittedName>
        <fullName evidence="1">Uncharacterized protein</fullName>
    </submittedName>
</protein>
<evidence type="ECO:0000313" key="2">
    <source>
        <dbReference type="Proteomes" id="UP000035350"/>
    </source>
</evidence>
<proteinExistence type="predicted"/>
<evidence type="ECO:0000313" key="1">
    <source>
        <dbReference type="EMBL" id="KKZ92709.1"/>
    </source>
</evidence>
<dbReference type="Proteomes" id="UP000035350">
    <property type="component" value="Unassembled WGS sequence"/>
</dbReference>
<reference evidence="2" key="2">
    <citation type="submission" date="2015-04" db="EMBL/GenBank/DDBJ databases">
        <title>Draft Genome Sequences of Eight Spore-Forming Food Isolates of Bacillus cereus Genome sequencing.</title>
        <authorList>
            <person name="Krawcyk A.O."/>
            <person name="de Jong A."/>
            <person name="Eijlander R.T."/>
            <person name="Berendsen E.M."/>
            <person name="Holsappel S."/>
            <person name="Wells-Bennik M."/>
            <person name="Kuipers O.P."/>
        </authorList>
    </citation>
    <scope>NUCLEOTIDE SEQUENCE [LARGE SCALE GENOMIC DNA]</scope>
    <source>
        <strain evidence="2">B4147</strain>
    </source>
</reference>
<gene>
    <name evidence="1" type="ORF">B4147_1945</name>
</gene>
<accession>A0A0G8C021</accession>
<dbReference type="AlphaFoldDB" id="A0A0G8C021"/>
<organism evidence="1 2">
    <name type="scientific">Bacillus wiedmannii</name>
    <dbReference type="NCBI Taxonomy" id="1890302"/>
    <lineage>
        <taxon>Bacteria</taxon>
        <taxon>Bacillati</taxon>
        <taxon>Bacillota</taxon>
        <taxon>Bacilli</taxon>
        <taxon>Bacillales</taxon>
        <taxon>Bacillaceae</taxon>
        <taxon>Bacillus</taxon>
        <taxon>Bacillus cereus group</taxon>
    </lineage>
</organism>
<reference evidence="1 2" key="1">
    <citation type="journal article" date="2015" name="Genome Announc.">
        <title>Next-Generation Whole-Genome Sequencing of Eight Strains of Bacillus cereus, Isolated from Food.</title>
        <authorList>
            <person name="Krawczyk A.O."/>
            <person name="de Jong A."/>
            <person name="Eijlander R.T."/>
            <person name="Berendsen E.M."/>
            <person name="Holsappel S."/>
            <person name="Wells-Bennik M.H."/>
            <person name="Kuipers O.P."/>
        </authorList>
    </citation>
    <scope>NUCLEOTIDE SEQUENCE [LARGE SCALE GENOMIC DNA]</scope>
    <source>
        <strain evidence="1 2">B4147</strain>
    </source>
</reference>
<name>A0A0G8C021_9BACI</name>